<reference evidence="1" key="2">
    <citation type="submission" date="2020-09" db="EMBL/GenBank/DDBJ databases">
        <authorList>
            <person name="Sun Q."/>
            <person name="Kim S."/>
        </authorList>
    </citation>
    <scope>NUCLEOTIDE SEQUENCE</scope>
    <source>
        <strain evidence="1">KCTC 12719</strain>
    </source>
</reference>
<protein>
    <submittedName>
        <fullName evidence="1">Uncharacterized protein</fullName>
    </submittedName>
</protein>
<name>A0A918SD52_9FLAO</name>
<evidence type="ECO:0000313" key="2">
    <source>
        <dbReference type="Proteomes" id="UP000610456"/>
    </source>
</evidence>
<sequence length="130" mass="15215">MTSGSLGKKLQYAYETDQNDRKQLRSFIGLFSKLNERDDKRLTQVKELSQDRKLLKPMDKFYAAFIYHHSDNSTDYETASKLSAQAAESEKLQDHYQVQWLKKAAYDRYMVSLGKPEKYNTQNSFGIKVE</sequence>
<evidence type="ECO:0000313" key="1">
    <source>
        <dbReference type="EMBL" id="GHA32873.1"/>
    </source>
</evidence>
<proteinExistence type="predicted"/>
<dbReference type="EMBL" id="BMXB01000003">
    <property type="protein sequence ID" value="GHA32873.1"/>
    <property type="molecule type" value="Genomic_DNA"/>
</dbReference>
<accession>A0A918SD52</accession>
<keyword evidence="2" id="KW-1185">Reference proteome</keyword>
<comment type="caution">
    <text evidence="1">The sequence shown here is derived from an EMBL/GenBank/DDBJ whole genome shotgun (WGS) entry which is preliminary data.</text>
</comment>
<organism evidence="1 2">
    <name type="scientific">Salinimicrobium marinum</name>
    <dbReference type="NCBI Taxonomy" id="680283"/>
    <lineage>
        <taxon>Bacteria</taxon>
        <taxon>Pseudomonadati</taxon>
        <taxon>Bacteroidota</taxon>
        <taxon>Flavobacteriia</taxon>
        <taxon>Flavobacteriales</taxon>
        <taxon>Flavobacteriaceae</taxon>
        <taxon>Salinimicrobium</taxon>
    </lineage>
</organism>
<dbReference type="AlphaFoldDB" id="A0A918SD52"/>
<gene>
    <name evidence="1" type="ORF">GCM10007103_12900</name>
</gene>
<reference evidence="1" key="1">
    <citation type="journal article" date="2014" name="Int. J. Syst. Evol. Microbiol.">
        <title>Complete genome sequence of Corynebacterium casei LMG S-19264T (=DSM 44701T), isolated from a smear-ripened cheese.</title>
        <authorList>
            <consortium name="US DOE Joint Genome Institute (JGI-PGF)"/>
            <person name="Walter F."/>
            <person name="Albersmeier A."/>
            <person name="Kalinowski J."/>
            <person name="Ruckert C."/>
        </authorList>
    </citation>
    <scope>NUCLEOTIDE SEQUENCE</scope>
    <source>
        <strain evidence="1">KCTC 12719</strain>
    </source>
</reference>
<dbReference type="Proteomes" id="UP000610456">
    <property type="component" value="Unassembled WGS sequence"/>
</dbReference>